<name>A0A4Y6PVI5_PERCE</name>
<dbReference type="RefSeq" id="WP_141198814.1">
    <property type="nucleotide sequence ID" value="NZ_CP041186.1"/>
</dbReference>
<reference evidence="2 3" key="1">
    <citation type="submission" date="2019-06" db="EMBL/GenBank/DDBJ databases">
        <title>Persicimonas caeni gen. nov., sp. nov., a predatory bacterium isolated from solar saltern.</title>
        <authorList>
            <person name="Wang S."/>
        </authorList>
    </citation>
    <scope>NUCLEOTIDE SEQUENCE [LARGE SCALE GENOMIC DNA]</scope>
    <source>
        <strain evidence="2 3">YN101</strain>
    </source>
</reference>
<dbReference type="InterPro" id="IPR036415">
    <property type="entry name" value="Lamin_tail_dom_sf"/>
</dbReference>
<accession>A0A4Y6PVI5</accession>
<dbReference type="OrthoDB" id="9765468at2"/>
<dbReference type="InterPro" id="IPR001322">
    <property type="entry name" value="Lamin_tail_dom"/>
</dbReference>
<dbReference type="AlphaFoldDB" id="A0A4Y6PVI5"/>
<sequence>MNTRHTFLFVSLIITLTACSGAKVEEEADASGKDADADATAEDTTAMPASPVVLNEITSDGDDNIELVNTGETEVDISGWYVVDDAYDTATGEPADHRYDFADGTALAPGEYLVLVEADDHQFGLGKEDGVRLFDADDQLLDETAWPDLAAEISWCRTPDGTGDFQECAEATFGEPND</sequence>
<evidence type="ECO:0000313" key="3">
    <source>
        <dbReference type="Proteomes" id="UP000315995"/>
    </source>
</evidence>
<dbReference type="Gene3D" id="2.60.40.1260">
    <property type="entry name" value="Lamin Tail domain"/>
    <property type="match status" value="1"/>
</dbReference>
<dbReference type="EMBL" id="CP041186">
    <property type="protein sequence ID" value="QDG52342.1"/>
    <property type="molecule type" value="Genomic_DNA"/>
</dbReference>
<proteinExistence type="predicted"/>
<accession>A0A5B8Y757</accession>
<protein>
    <submittedName>
        <fullName evidence="2">Lamin tail domain-containing protein</fullName>
    </submittedName>
</protein>
<keyword evidence="3" id="KW-1185">Reference proteome</keyword>
<dbReference type="Pfam" id="PF00932">
    <property type="entry name" value="LTD"/>
    <property type="match status" value="1"/>
</dbReference>
<evidence type="ECO:0000259" key="1">
    <source>
        <dbReference type="PROSITE" id="PS51841"/>
    </source>
</evidence>
<organism evidence="2 3">
    <name type="scientific">Persicimonas caeni</name>
    <dbReference type="NCBI Taxonomy" id="2292766"/>
    <lineage>
        <taxon>Bacteria</taxon>
        <taxon>Deltaproteobacteria</taxon>
        <taxon>Bradymonadales</taxon>
        <taxon>Bradymonadaceae</taxon>
        <taxon>Persicimonas</taxon>
    </lineage>
</organism>
<dbReference type="SUPFAM" id="SSF74853">
    <property type="entry name" value="Lamin A/C globular tail domain"/>
    <property type="match status" value="1"/>
</dbReference>
<dbReference type="Proteomes" id="UP000315995">
    <property type="component" value="Chromosome"/>
</dbReference>
<gene>
    <name evidence="2" type="ORF">FIV42_16825</name>
</gene>
<feature type="domain" description="LTD" evidence="1">
    <location>
        <begin position="38"/>
        <end position="148"/>
    </location>
</feature>
<dbReference type="PROSITE" id="PS51841">
    <property type="entry name" value="LTD"/>
    <property type="match status" value="1"/>
</dbReference>
<evidence type="ECO:0000313" key="2">
    <source>
        <dbReference type="EMBL" id="QDG52342.1"/>
    </source>
</evidence>
<dbReference type="PROSITE" id="PS51257">
    <property type="entry name" value="PROKAR_LIPOPROTEIN"/>
    <property type="match status" value="1"/>
</dbReference>